<gene>
    <name evidence="5" type="ORF">J4573_49735</name>
</gene>
<dbReference type="PROSITE" id="PS01124">
    <property type="entry name" value="HTH_ARAC_FAMILY_2"/>
    <property type="match status" value="1"/>
</dbReference>
<dbReference type="Pfam" id="PF12833">
    <property type="entry name" value="HTH_18"/>
    <property type="match status" value="1"/>
</dbReference>
<name>A0A939PLP8_9ACTN</name>
<dbReference type="Pfam" id="PF14525">
    <property type="entry name" value="AraC_binding_2"/>
    <property type="match status" value="1"/>
</dbReference>
<dbReference type="PROSITE" id="PS00041">
    <property type="entry name" value="HTH_ARAC_FAMILY_1"/>
    <property type="match status" value="1"/>
</dbReference>
<dbReference type="InterPro" id="IPR018060">
    <property type="entry name" value="HTH_AraC"/>
</dbReference>
<organism evidence="5 6">
    <name type="scientific">Actinomadura barringtoniae</name>
    <dbReference type="NCBI Taxonomy" id="1427535"/>
    <lineage>
        <taxon>Bacteria</taxon>
        <taxon>Bacillati</taxon>
        <taxon>Actinomycetota</taxon>
        <taxon>Actinomycetes</taxon>
        <taxon>Streptosporangiales</taxon>
        <taxon>Thermomonosporaceae</taxon>
        <taxon>Actinomadura</taxon>
    </lineage>
</organism>
<protein>
    <submittedName>
        <fullName evidence="5">AraC family transcriptional regulator</fullName>
    </submittedName>
</protein>
<keyword evidence="1" id="KW-0805">Transcription regulation</keyword>
<dbReference type="Proteomes" id="UP000669179">
    <property type="component" value="Unassembled WGS sequence"/>
</dbReference>
<keyword evidence="2" id="KW-0238">DNA-binding</keyword>
<reference evidence="5" key="1">
    <citation type="submission" date="2021-03" db="EMBL/GenBank/DDBJ databases">
        <authorList>
            <person name="Kanchanasin P."/>
            <person name="Saeng-In P."/>
            <person name="Phongsopitanun W."/>
            <person name="Yuki M."/>
            <person name="Kudo T."/>
            <person name="Ohkuma M."/>
            <person name="Tanasupawat S."/>
        </authorList>
    </citation>
    <scope>NUCLEOTIDE SEQUENCE</scope>
    <source>
        <strain evidence="5">GKU 128</strain>
    </source>
</reference>
<evidence type="ECO:0000313" key="6">
    <source>
        <dbReference type="Proteomes" id="UP000669179"/>
    </source>
</evidence>
<dbReference type="SMART" id="SM00342">
    <property type="entry name" value="HTH_ARAC"/>
    <property type="match status" value="1"/>
</dbReference>
<feature type="domain" description="HTH araC/xylS-type" evidence="4">
    <location>
        <begin position="215"/>
        <end position="316"/>
    </location>
</feature>
<dbReference type="InterPro" id="IPR018062">
    <property type="entry name" value="HTH_AraC-typ_CS"/>
</dbReference>
<dbReference type="SUPFAM" id="SSF46689">
    <property type="entry name" value="Homeodomain-like"/>
    <property type="match status" value="1"/>
</dbReference>
<evidence type="ECO:0000259" key="4">
    <source>
        <dbReference type="PROSITE" id="PS01124"/>
    </source>
</evidence>
<evidence type="ECO:0000256" key="3">
    <source>
        <dbReference type="ARBA" id="ARBA00023163"/>
    </source>
</evidence>
<proteinExistence type="predicted"/>
<comment type="caution">
    <text evidence="5">The sequence shown here is derived from an EMBL/GenBank/DDBJ whole genome shotgun (WGS) entry which is preliminary data.</text>
</comment>
<sequence>MSESTYVVESSSTADVSAADRAEFWREHIADYQTRLAHVYERTDDFRGETVRQRTASFQLVEFASEPITYARTARQISADGDEDYRFLMPVQGGARIRQGGEDVLLSRGAGGLLAFGVPFEAAQTTSTKAYILTIPASEVNGPLNRSAPLSLGVDLTTGLGRVLAQMTLGLADERDRLTAMQFDAICVRLAELLCMLAVGDDRPTASGHLAEVEMMVRRYVRGHAADLELTGATVARELGWSLRQVQLALQQAGTTPRELIKEERLRLVRVRLNDPRFVHMTISELAHASGFTSASVLSTAFRQRYGVSPRELRHEHRES</sequence>
<accession>A0A939PLP8</accession>
<evidence type="ECO:0000256" key="1">
    <source>
        <dbReference type="ARBA" id="ARBA00023015"/>
    </source>
</evidence>
<dbReference type="GO" id="GO:0003700">
    <property type="term" value="F:DNA-binding transcription factor activity"/>
    <property type="evidence" value="ECO:0007669"/>
    <property type="project" value="InterPro"/>
</dbReference>
<dbReference type="EMBL" id="JAGEOJ010000034">
    <property type="protein sequence ID" value="MBO2455247.1"/>
    <property type="molecule type" value="Genomic_DNA"/>
</dbReference>
<dbReference type="Gene3D" id="1.10.10.60">
    <property type="entry name" value="Homeodomain-like"/>
    <property type="match status" value="1"/>
</dbReference>
<dbReference type="RefSeq" id="WP_208263473.1">
    <property type="nucleotide sequence ID" value="NZ_JAGEOJ010000034.1"/>
</dbReference>
<keyword evidence="3" id="KW-0804">Transcription</keyword>
<evidence type="ECO:0000256" key="2">
    <source>
        <dbReference type="ARBA" id="ARBA00023125"/>
    </source>
</evidence>
<dbReference type="InterPro" id="IPR050204">
    <property type="entry name" value="AraC_XylS_family_regulators"/>
</dbReference>
<evidence type="ECO:0000313" key="5">
    <source>
        <dbReference type="EMBL" id="MBO2455247.1"/>
    </source>
</evidence>
<dbReference type="PANTHER" id="PTHR46796:SF6">
    <property type="entry name" value="ARAC SUBFAMILY"/>
    <property type="match status" value="1"/>
</dbReference>
<dbReference type="GO" id="GO:0043565">
    <property type="term" value="F:sequence-specific DNA binding"/>
    <property type="evidence" value="ECO:0007669"/>
    <property type="project" value="InterPro"/>
</dbReference>
<dbReference type="PANTHER" id="PTHR46796">
    <property type="entry name" value="HTH-TYPE TRANSCRIPTIONAL ACTIVATOR RHAS-RELATED"/>
    <property type="match status" value="1"/>
</dbReference>
<keyword evidence="6" id="KW-1185">Reference proteome</keyword>
<dbReference type="InterPro" id="IPR009057">
    <property type="entry name" value="Homeodomain-like_sf"/>
</dbReference>
<dbReference type="AlphaFoldDB" id="A0A939PLP8"/>
<dbReference type="InterPro" id="IPR035418">
    <property type="entry name" value="AraC-bd_2"/>
</dbReference>